<evidence type="ECO:0000313" key="3">
    <source>
        <dbReference type="EMBL" id="PJC30145.1"/>
    </source>
</evidence>
<comment type="caution">
    <text evidence="3">The sequence shown here is derived from an EMBL/GenBank/DDBJ whole genome shotgun (WGS) entry which is preliminary data.</text>
</comment>
<dbReference type="InterPro" id="IPR011004">
    <property type="entry name" value="Trimer_LpxA-like_sf"/>
</dbReference>
<evidence type="ECO:0008006" key="5">
    <source>
        <dbReference type="Google" id="ProtNLM"/>
    </source>
</evidence>
<dbReference type="Gene3D" id="2.160.10.10">
    <property type="entry name" value="Hexapeptide repeat proteins"/>
    <property type="match status" value="1"/>
</dbReference>
<organism evidence="3 4">
    <name type="scientific">Candidatus Roizmanbacteria bacterium CG_4_9_14_0_2_um_filter_39_13</name>
    <dbReference type="NCBI Taxonomy" id="1974839"/>
    <lineage>
        <taxon>Bacteria</taxon>
        <taxon>Candidatus Roizmaniibacteriota</taxon>
    </lineage>
</organism>
<dbReference type="PANTHER" id="PTHR23416">
    <property type="entry name" value="SIALIC ACID SYNTHASE-RELATED"/>
    <property type="match status" value="1"/>
</dbReference>
<gene>
    <name evidence="3" type="ORF">CO051_07265</name>
</gene>
<dbReference type="EMBL" id="PFSC01000190">
    <property type="protein sequence ID" value="PJC30145.1"/>
    <property type="molecule type" value="Genomic_DNA"/>
</dbReference>
<accession>A0A2M8EWA0</accession>
<dbReference type="CDD" id="cd04647">
    <property type="entry name" value="LbH_MAT_like"/>
    <property type="match status" value="1"/>
</dbReference>
<dbReference type="GO" id="GO:0016740">
    <property type="term" value="F:transferase activity"/>
    <property type="evidence" value="ECO:0007669"/>
    <property type="project" value="UniProtKB-KW"/>
</dbReference>
<sequence length="197" mass="21952">MIFPIVLFLSRIYTKLHASKFQYFGKKSIIKPILNTANEQYITIGDQVNIGAFCRITVSTEFGGYKVNSTTKTKIKIGNNVDIGNNTFISANNNIEIGNHVIMSSYVFITDHDHGFEDVNKNLHEQPLTEDGYVKIGDNVFLGVKSTILKNVTIGEHAVIAANAVVTKDVPAYAVVAGNPARVIKIFDREKQQWMKM</sequence>
<dbReference type="SUPFAM" id="SSF51161">
    <property type="entry name" value="Trimeric LpxA-like enzymes"/>
    <property type="match status" value="2"/>
</dbReference>
<keyword evidence="2" id="KW-0677">Repeat</keyword>
<dbReference type="InterPro" id="IPR001451">
    <property type="entry name" value="Hexapep"/>
</dbReference>
<protein>
    <recommendedName>
        <fullName evidence="5">Acyltransferase</fullName>
    </recommendedName>
</protein>
<evidence type="ECO:0000313" key="4">
    <source>
        <dbReference type="Proteomes" id="UP000231383"/>
    </source>
</evidence>
<dbReference type="InterPro" id="IPR051159">
    <property type="entry name" value="Hexapeptide_acetyltransf"/>
</dbReference>
<reference evidence="4" key="1">
    <citation type="submission" date="2017-09" db="EMBL/GenBank/DDBJ databases">
        <title>Depth-based differentiation of microbial function through sediment-hosted aquifers and enrichment of novel symbionts in the deep terrestrial subsurface.</title>
        <authorList>
            <person name="Probst A.J."/>
            <person name="Ladd B."/>
            <person name="Jarett J.K."/>
            <person name="Geller-Mcgrath D.E."/>
            <person name="Sieber C.M.K."/>
            <person name="Emerson J.B."/>
            <person name="Anantharaman K."/>
            <person name="Thomas B.C."/>
            <person name="Malmstrom R."/>
            <person name="Stieglmeier M."/>
            <person name="Klingl A."/>
            <person name="Woyke T."/>
            <person name="Ryan C.M."/>
            <person name="Banfield J.F."/>
        </authorList>
    </citation>
    <scope>NUCLEOTIDE SEQUENCE [LARGE SCALE GENOMIC DNA]</scope>
</reference>
<dbReference type="Proteomes" id="UP000231383">
    <property type="component" value="Unassembled WGS sequence"/>
</dbReference>
<name>A0A2M8EWA0_9BACT</name>
<evidence type="ECO:0000256" key="2">
    <source>
        <dbReference type="ARBA" id="ARBA00022737"/>
    </source>
</evidence>
<dbReference type="AlphaFoldDB" id="A0A2M8EWA0"/>
<dbReference type="PANTHER" id="PTHR23416:SF78">
    <property type="entry name" value="LIPOPOLYSACCHARIDE BIOSYNTHESIS O-ACETYL TRANSFERASE WBBJ-RELATED"/>
    <property type="match status" value="1"/>
</dbReference>
<evidence type="ECO:0000256" key="1">
    <source>
        <dbReference type="ARBA" id="ARBA00022679"/>
    </source>
</evidence>
<keyword evidence="1" id="KW-0808">Transferase</keyword>
<dbReference type="PROSITE" id="PS00101">
    <property type="entry name" value="HEXAPEP_TRANSFERASES"/>
    <property type="match status" value="1"/>
</dbReference>
<dbReference type="Pfam" id="PF00132">
    <property type="entry name" value="Hexapep"/>
    <property type="match status" value="1"/>
</dbReference>
<proteinExistence type="predicted"/>
<dbReference type="InterPro" id="IPR018357">
    <property type="entry name" value="Hexapep_transf_CS"/>
</dbReference>